<dbReference type="VEuPathDB" id="FungiDB:BON22_0077"/>
<evidence type="ECO:0000259" key="2">
    <source>
        <dbReference type="Pfam" id="PF00248"/>
    </source>
</evidence>
<keyword evidence="4" id="KW-1185">Reference proteome</keyword>
<proteinExistence type="predicted"/>
<dbReference type="PANTHER" id="PTHR43625:SF78">
    <property type="entry name" value="PYRIDOXAL REDUCTASE-RELATED"/>
    <property type="match status" value="1"/>
</dbReference>
<keyword evidence="1" id="KW-0560">Oxidoreductase</keyword>
<dbReference type="InterPro" id="IPR036812">
    <property type="entry name" value="NAD(P)_OxRdtase_dom_sf"/>
</dbReference>
<dbReference type="InterPro" id="IPR023210">
    <property type="entry name" value="NADP_OxRdtase_dom"/>
</dbReference>
<dbReference type="CDD" id="cd19077">
    <property type="entry name" value="AKR_AKR8A1-2"/>
    <property type="match status" value="1"/>
</dbReference>
<comment type="caution">
    <text evidence="3">The sequence shown here is derived from an EMBL/GenBank/DDBJ whole genome shotgun (WGS) entry which is preliminary data.</text>
</comment>
<evidence type="ECO:0000313" key="4">
    <source>
        <dbReference type="Proteomes" id="UP000189513"/>
    </source>
</evidence>
<dbReference type="EMBL" id="MPUK01000001">
    <property type="protein sequence ID" value="ONH69665.1"/>
    <property type="molecule type" value="Genomic_DNA"/>
</dbReference>
<dbReference type="Pfam" id="PF00248">
    <property type="entry name" value="Aldo_ket_red"/>
    <property type="match status" value="1"/>
</dbReference>
<dbReference type="STRING" id="36022.A0A1V2LDH9"/>
<dbReference type="Gene3D" id="3.20.20.100">
    <property type="entry name" value="NADP-dependent oxidoreductase domain"/>
    <property type="match status" value="1"/>
</dbReference>
<feature type="domain" description="NADP-dependent oxidoreductase" evidence="2">
    <location>
        <begin position="13"/>
        <end position="313"/>
    </location>
</feature>
<dbReference type="SUPFAM" id="SSF51430">
    <property type="entry name" value="NAD(P)-linked oxidoreductase"/>
    <property type="match status" value="1"/>
</dbReference>
<dbReference type="OMA" id="IDLYQPC"/>
<evidence type="ECO:0000313" key="3">
    <source>
        <dbReference type="EMBL" id="ONH69665.1"/>
    </source>
</evidence>
<evidence type="ECO:0000256" key="1">
    <source>
        <dbReference type="ARBA" id="ARBA00023002"/>
    </source>
</evidence>
<dbReference type="Proteomes" id="UP000189513">
    <property type="component" value="Unassembled WGS sequence"/>
</dbReference>
<dbReference type="AlphaFoldDB" id="A0A1V2LDH9"/>
<organism evidence="3 4">
    <name type="scientific">Cyberlindnera fabianii</name>
    <name type="common">Yeast</name>
    <name type="synonym">Hansenula fabianii</name>
    <dbReference type="NCBI Taxonomy" id="36022"/>
    <lineage>
        <taxon>Eukaryota</taxon>
        <taxon>Fungi</taxon>
        <taxon>Dikarya</taxon>
        <taxon>Ascomycota</taxon>
        <taxon>Saccharomycotina</taxon>
        <taxon>Saccharomycetes</taxon>
        <taxon>Phaffomycetales</taxon>
        <taxon>Phaffomycetaceae</taxon>
        <taxon>Cyberlindnera</taxon>
    </lineage>
</organism>
<protein>
    <submittedName>
        <fullName evidence="3">Putative pyridoxal reductase</fullName>
    </submittedName>
</protein>
<reference evidence="4" key="1">
    <citation type="journal article" date="2017" name="Genome Announc.">
        <title>Genome sequences of Cyberlindnera fabianii 65, Pichia kudriavzevii 129, and Saccharomyces cerevisiae 131 isolated from fermented masau fruits in Zimbabwe.</title>
        <authorList>
            <person name="van Rijswijck I.M.H."/>
            <person name="Derks M.F.L."/>
            <person name="Abee T."/>
            <person name="de Ridder D."/>
            <person name="Smid E.J."/>
        </authorList>
    </citation>
    <scope>NUCLEOTIDE SEQUENCE [LARGE SCALE GENOMIC DNA]</scope>
    <source>
        <strain evidence="4">65</strain>
    </source>
</reference>
<dbReference type="InterPro" id="IPR050791">
    <property type="entry name" value="Aldo-Keto_reductase"/>
</dbReference>
<sequence length="334" mass="36819">MPSIDLLKVSTNGIGLMSLTTKKPPVDKEVAFSTMNAAINKNLPLQTFFNGGEFYGPNCSNLIYIRDFFAKYPEQRKNVIISIKGCIRPDYTPDPSKEGIEKSINNILSYIPDLDIFEPGRLDPEVPFEETTTALDAAIDEGKIKAFTLSEVSGATLGKIYKFAKHKPVGVEVEYSLITRDIATNGLVAIAGELGVPIIAYTPVGRGLLTGAITKPSDIAADDMRRMMDRFTDENIVNNQPIVSTVVELSKKKGVTPAQVAIGWVKFQSEKTINDIKFPRIIPIPSCSSPARVEENFTEANLTQEEFDELTTAIESQTVHGMRYGKAFEKYLNV</sequence>
<name>A0A1V2LDH9_CYBFA</name>
<gene>
    <name evidence="3" type="ORF">BON22_0077</name>
</gene>
<dbReference type="PANTHER" id="PTHR43625">
    <property type="entry name" value="AFLATOXIN B1 ALDEHYDE REDUCTASE"/>
    <property type="match status" value="1"/>
</dbReference>
<dbReference type="GO" id="GO:0005737">
    <property type="term" value="C:cytoplasm"/>
    <property type="evidence" value="ECO:0007669"/>
    <property type="project" value="TreeGrafter"/>
</dbReference>
<accession>A0A1V2LDH9</accession>
<dbReference type="GO" id="GO:0016491">
    <property type="term" value="F:oxidoreductase activity"/>
    <property type="evidence" value="ECO:0007669"/>
    <property type="project" value="UniProtKB-KW"/>
</dbReference>